<feature type="domain" description="Amidohydrolase 3" evidence="1">
    <location>
        <begin position="42"/>
        <end position="430"/>
    </location>
</feature>
<evidence type="ECO:0000313" key="2">
    <source>
        <dbReference type="EMBL" id="CAA9270188.1"/>
    </source>
</evidence>
<dbReference type="GO" id="GO:0016810">
    <property type="term" value="F:hydrolase activity, acting on carbon-nitrogen (but not peptide) bonds"/>
    <property type="evidence" value="ECO:0007669"/>
    <property type="project" value="InterPro"/>
</dbReference>
<dbReference type="Gene3D" id="2.30.40.10">
    <property type="entry name" value="Urease, subunit C, domain 1"/>
    <property type="match status" value="1"/>
</dbReference>
<dbReference type="Pfam" id="PF07969">
    <property type="entry name" value="Amidohydro_3"/>
    <property type="match status" value="1"/>
</dbReference>
<protein>
    <submittedName>
        <fullName evidence="2">Exoenzymes regulatory protein AepA in lipid-linked oligosaccharide synthesis cluster</fullName>
    </submittedName>
</protein>
<dbReference type="Gene3D" id="3.10.310.70">
    <property type="match status" value="1"/>
</dbReference>
<gene>
    <name evidence="2" type="ORF">AVDCRST_MAG41-2821</name>
</gene>
<evidence type="ECO:0000259" key="1">
    <source>
        <dbReference type="Pfam" id="PF07969"/>
    </source>
</evidence>
<accession>A0A6J4J6H4</accession>
<dbReference type="PANTHER" id="PTHR22642">
    <property type="entry name" value="IMIDAZOLONEPROPIONASE"/>
    <property type="match status" value="1"/>
</dbReference>
<organism evidence="2">
    <name type="scientific">uncultured Mycobacteriales bacterium</name>
    <dbReference type="NCBI Taxonomy" id="581187"/>
    <lineage>
        <taxon>Bacteria</taxon>
        <taxon>Bacillati</taxon>
        <taxon>Actinomycetota</taxon>
        <taxon>Actinomycetes</taxon>
        <taxon>Mycobacteriales</taxon>
        <taxon>environmental samples</taxon>
    </lineage>
</organism>
<name>A0A6J4J6H4_9ACTN</name>
<dbReference type="InterPro" id="IPR032466">
    <property type="entry name" value="Metal_Hydrolase"/>
</dbReference>
<dbReference type="Gene3D" id="3.20.20.140">
    <property type="entry name" value="Metal-dependent hydrolases"/>
    <property type="match status" value="1"/>
</dbReference>
<dbReference type="EMBL" id="CADCTP010000261">
    <property type="protein sequence ID" value="CAA9270188.1"/>
    <property type="molecule type" value="Genomic_DNA"/>
</dbReference>
<reference evidence="2" key="1">
    <citation type="submission" date="2020-02" db="EMBL/GenBank/DDBJ databases">
        <authorList>
            <person name="Meier V. D."/>
        </authorList>
    </citation>
    <scope>NUCLEOTIDE SEQUENCE</scope>
    <source>
        <strain evidence="2">AVDCRST_MAG41</strain>
    </source>
</reference>
<sequence>MGTTLYRDGRVHAPGDPTALLVDGDTIAWVGDAADAGPAEHTVSLGGRLLTPAFVDAHVHATSTGQALVGLDLTGTRSVREVLDRVERATRVAGGRPLLGHGWDESGWPERRPPTLTELDRASYGSVVYLSRIDVHSAVVSSAMLAAVPRARDLPGWSDTGHLTRDAHHAVRRAARDTMTPGQRRDYQRATLRRAASLGIGAVHELAGPDLSGPDDLLDAVALAATEPLPAVLPYWGELGGVGTALELGALGAAGDLFADGSIGSHTACFREAYADAPGEHGHAYLTAEQVREHVVACTRAGLQAGFHAIGDAAVDAVADGMALAAADLGEDAFRAAGHRVEHLELVSERALATLGRLGVVGSVQPAFDELWGGTGGLYADRLGAARSLAANPLAALAAAGVALALGSDSPVTPLAPWETVRAAVHHHAAGSRLDPAAAFAA</sequence>
<dbReference type="InterPro" id="IPR011059">
    <property type="entry name" value="Metal-dep_hydrolase_composite"/>
</dbReference>
<dbReference type="SUPFAM" id="SSF51556">
    <property type="entry name" value="Metallo-dependent hydrolases"/>
    <property type="match status" value="1"/>
</dbReference>
<dbReference type="AlphaFoldDB" id="A0A6J4J6H4"/>
<dbReference type="SUPFAM" id="SSF51338">
    <property type="entry name" value="Composite domain of metallo-dependent hydrolases"/>
    <property type="match status" value="1"/>
</dbReference>
<dbReference type="PANTHER" id="PTHR22642:SF2">
    <property type="entry name" value="PROTEIN LONG AFTER FAR-RED 3"/>
    <property type="match status" value="1"/>
</dbReference>
<dbReference type="InterPro" id="IPR013108">
    <property type="entry name" value="Amidohydro_3"/>
</dbReference>
<proteinExistence type="predicted"/>
<feature type="non-terminal residue" evidence="2">
    <location>
        <position position="442"/>
    </location>
</feature>